<dbReference type="Pfam" id="PF00244">
    <property type="entry name" value="14-3-3"/>
    <property type="match status" value="1"/>
</dbReference>
<proteinExistence type="inferred from homology"/>
<protein>
    <submittedName>
        <fullName evidence="4">14-3-3 protein beta/alpha-B</fullName>
    </submittedName>
</protein>
<dbReference type="PANTHER" id="PTHR18860">
    <property type="entry name" value="14-3-3 PROTEIN"/>
    <property type="match status" value="1"/>
</dbReference>
<evidence type="ECO:0000256" key="2">
    <source>
        <dbReference type="PIRSR" id="PIRSR000868-1"/>
    </source>
</evidence>
<feature type="site" description="Interaction with phosphoserine on interacting protein" evidence="2">
    <location>
        <position position="65"/>
    </location>
</feature>
<dbReference type="CDD" id="cd08774">
    <property type="entry name" value="14-3-3"/>
    <property type="match status" value="1"/>
</dbReference>
<dbReference type="EMBL" id="MLAK01000961">
    <property type="protein sequence ID" value="OHT00288.1"/>
    <property type="molecule type" value="Genomic_DNA"/>
</dbReference>
<dbReference type="GeneID" id="94843548"/>
<feature type="site" description="Interaction with phosphoserine on interacting protein" evidence="2">
    <location>
        <position position="139"/>
    </location>
</feature>
<dbReference type="PRINTS" id="PR00305">
    <property type="entry name" value="1433ZETA"/>
</dbReference>
<gene>
    <name evidence="4" type="ORF">TRFO_33041</name>
</gene>
<dbReference type="Gene3D" id="1.20.190.20">
    <property type="entry name" value="14-3-3 domain"/>
    <property type="match status" value="1"/>
</dbReference>
<dbReference type="SUPFAM" id="SSF48445">
    <property type="entry name" value="14-3-3 protein"/>
    <property type="match status" value="1"/>
</dbReference>
<evidence type="ECO:0000313" key="5">
    <source>
        <dbReference type="Proteomes" id="UP000179807"/>
    </source>
</evidence>
<dbReference type="SMART" id="SM00101">
    <property type="entry name" value="14_3_3"/>
    <property type="match status" value="1"/>
</dbReference>
<comment type="similarity">
    <text evidence="1">Belongs to the 14-3-3 family.</text>
</comment>
<dbReference type="Proteomes" id="UP000179807">
    <property type="component" value="Unassembled WGS sequence"/>
</dbReference>
<dbReference type="InterPro" id="IPR000308">
    <property type="entry name" value="14-3-3"/>
</dbReference>
<comment type="caution">
    <text evidence="4">The sequence shown here is derived from an EMBL/GenBank/DDBJ whole genome shotgun (WGS) entry which is preliminary data.</text>
</comment>
<keyword evidence="5" id="KW-1185">Reference proteome</keyword>
<dbReference type="PIRSF" id="PIRSF000868">
    <property type="entry name" value="14-3-3"/>
    <property type="match status" value="1"/>
</dbReference>
<dbReference type="InterPro" id="IPR036815">
    <property type="entry name" value="14-3-3_dom_sf"/>
</dbReference>
<dbReference type="OrthoDB" id="10260625at2759"/>
<evidence type="ECO:0000256" key="1">
    <source>
        <dbReference type="ARBA" id="ARBA00006141"/>
    </source>
</evidence>
<name>A0A1J4JPG5_9EUKA</name>
<dbReference type="AlphaFoldDB" id="A0A1J4JPG5"/>
<dbReference type="RefSeq" id="XP_068353424.1">
    <property type="nucleotide sequence ID" value="XM_068508844.1"/>
</dbReference>
<dbReference type="InterPro" id="IPR023410">
    <property type="entry name" value="14-3-3_domain"/>
</dbReference>
<feature type="domain" description="14-3-3" evidence="3">
    <location>
        <begin position="5"/>
        <end position="246"/>
    </location>
</feature>
<sequence length="248" mass="29057">MSDERDLILYYLKIYYSTTSKNELIDDQQDNINSLKRVVELNPILDAEDRNILNVAYKNAVSSRRNAIRNVQENIKMTSQDGKHPYRHQKLIEFLNTLFKEIHDICLDLIELINNVILPATNDPENRVFYEKLKGDFYRYICENREKDATIEEFILQAQNSYQAGLEIAKSELSPTNYNYLGLVLNYTVFLYEIVDNKNEAIELSQNTYNEMVDMLDQMDDASYSDAAVILQLLKLNTQAWVEERDKI</sequence>
<evidence type="ECO:0000259" key="3">
    <source>
        <dbReference type="SMART" id="SM00101"/>
    </source>
</evidence>
<accession>A0A1J4JPG5</accession>
<reference evidence="4" key="1">
    <citation type="submission" date="2016-10" db="EMBL/GenBank/DDBJ databases">
        <authorList>
            <person name="Benchimol M."/>
            <person name="Almeida L.G."/>
            <person name="Vasconcelos A.T."/>
            <person name="Perreira-Neves A."/>
            <person name="Rosa I.A."/>
            <person name="Tasca T."/>
            <person name="Bogo M.R."/>
            <person name="de Souza W."/>
        </authorList>
    </citation>
    <scope>NUCLEOTIDE SEQUENCE [LARGE SCALE GENOMIC DNA]</scope>
    <source>
        <strain evidence="4">K</strain>
    </source>
</reference>
<evidence type="ECO:0000313" key="4">
    <source>
        <dbReference type="EMBL" id="OHT00288.1"/>
    </source>
</evidence>
<dbReference type="VEuPathDB" id="TrichDB:TRFO_33041"/>
<organism evidence="4 5">
    <name type="scientific">Tritrichomonas foetus</name>
    <dbReference type="NCBI Taxonomy" id="1144522"/>
    <lineage>
        <taxon>Eukaryota</taxon>
        <taxon>Metamonada</taxon>
        <taxon>Parabasalia</taxon>
        <taxon>Tritrichomonadida</taxon>
        <taxon>Tritrichomonadidae</taxon>
        <taxon>Tritrichomonas</taxon>
    </lineage>
</organism>